<accession>A0A2P2MC61</accession>
<feature type="compositionally biased region" description="Polar residues" evidence="2">
    <location>
        <begin position="298"/>
        <end position="316"/>
    </location>
</feature>
<dbReference type="Gene3D" id="1.10.287.1490">
    <property type="match status" value="1"/>
</dbReference>
<keyword evidence="1" id="KW-0175">Coiled coil</keyword>
<dbReference type="InterPro" id="IPR044194">
    <property type="entry name" value="BLISTER"/>
</dbReference>
<evidence type="ECO:0000313" key="4">
    <source>
        <dbReference type="EMBL" id="MBX27816.1"/>
    </source>
</evidence>
<feature type="coiled-coil region" evidence="1">
    <location>
        <begin position="437"/>
        <end position="464"/>
    </location>
</feature>
<feature type="compositionally biased region" description="Basic and acidic residues" evidence="2">
    <location>
        <begin position="11"/>
        <end position="36"/>
    </location>
</feature>
<feature type="compositionally biased region" description="Polar residues" evidence="2">
    <location>
        <begin position="40"/>
        <end position="49"/>
    </location>
</feature>
<evidence type="ECO:0000256" key="1">
    <source>
        <dbReference type="SAM" id="Coils"/>
    </source>
</evidence>
<keyword evidence="3" id="KW-0812">Transmembrane</keyword>
<evidence type="ECO:0000256" key="3">
    <source>
        <dbReference type="SAM" id="Phobius"/>
    </source>
</evidence>
<feature type="transmembrane region" description="Helical" evidence="3">
    <location>
        <begin position="569"/>
        <end position="588"/>
    </location>
</feature>
<feature type="compositionally biased region" description="Polar residues" evidence="2">
    <location>
        <begin position="254"/>
        <end position="265"/>
    </location>
</feature>
<dbReference type="PANTHER" id="PTHR47490">
    <property type="entry name" value="PROTEIN BLISTER"/>
    <property type="match status" value="1"/>
</dbReference>
<keyword evidence="3" id="KW-0472">Membrane</keyword>
<proteinExistence type="predicted"/>
<dbReference type="PANTHER" id="PTHR47490:SF2">
    <property type="entry name" value="PROTEIN BLISTER"/>
    <property type="match status" value="1"/>
</dbReference>
<feature type="region of interest" description="Disordered" evidence="2">
    <location>
        <begin position="245"/>
        <end position="341"/>
    </location>
</feature>
<feature type="region of interest" description="Disordered" evidence="2">
    <location>
        <begin position="1"/>
        <end position="49"/>
    </location>
</feature>
<dbReference type="AlphaFoldDB" id="A0A2P2MC61"/>
<feature type="coiled-coil region" evidence="1">
    <location>
        <begin position="493"/>
        <end position="541"/>
    </location>
</feature>
<sequence>MATAPVLPSSRKQEHLEAGKRRLEEFRKKKAAERAKKAAGSSQPHASNVVQDLTQPLETEHVRHADSDVAGTSGRPNGTIETFSVSIDNKNNIMDVVQKAEQGSLNDEDDNFLPISDYDRTAADLVHRQTNNIDLKRHDASKFLGPGDINYGQETNEMDNNSFKQAGSQGGPSYQNLANHSVASQPQVSQQFESSPNQSSLYGMVSFLPKGTYSLKNSADSHISTSPPNYTISQLQAEPSSINVLSPHVDSQHPIINSSRSSQVEQDMHAGTEFNGLMNPNSRERNSSSFLSVPAASVQGTENRGFNSDSGSSSNHVPRYLATSESSSRRSRPSFLDSLNVSGTSTGPSFLHTEPEKELNVPNSLTSNGVDFLGSLAFQKPSIDNGPLGPFLMSQPPGAPVAIEHSMDYVVSSNNAIDQFKSNVIEDNMESKHGFYSAKQNEDFAALEQHIEDLTQEKFSLQRALEASRTLSASLAAENSSLTDSYNQQTSVVDQLKSDTGKLQEEIKAYLAELESVRIEYANAQLECNAADERAKLLASEVIGLEEKVANLLHALGFVSSSLSLFSHLAFQLSSLVCLVFCILHLLFHPSHVSAFKDSIESNVKILNTT</sequence>
<protein>
    <recommendedName>
        <fullName evidence="5">Protein BLISTER</fullName>
    </recommendedName>
</protein>
<name>A0A2P2MC61_RHIMU</name>
<feature type="compositionally biased region" description="Polar residues" evidence="2">
    <location>
        <begin position="152"/>
        <end position="175"/>
    </location>
</feature>
<feature type="region of interest" description="Disordered" evidence="2">
    <location>
        <begin position="150"/>
        <end position="175"/>
    </location>
</feature>
<reference evidence="4" key="1">
    <citation type="submission" date="2018-02" db="EMBL/GenBank/DDBJ databases">
        <title>Rhizophora mucronata_Transcriptome.</title>
        <authorList>
            <person name="Meera S.P."/>
            <person name="Sreeshan A."/>
            <person name="Augustine A."/>
        </authorList>
    </citation>
    <scope>NUCLEOTIDE SEQUENCE</scope>
    <source>
        <tissue evidence="4">Leaf</tissue>
    </source>
</reference>
<organism evidence="4">
    <name type="scientific">Rhizophora mucronata</name>
    <name type="common">Asiatic mangrove</name>
    <dbReference type="NCBI Taxonomy" id="61149"/>
    <lineage>
        <taxon>Eukaryota</taxon>
        <taxon>Viridiplantae</taxon>
        <taxon>Streptophyta</taxon>
        <taxon>Embryophyta</taxon>
        <taxon>Tracheophyta</taxon>
        <taxon>Spermatophyta</taxon>
        <taxon>Magnoliopsida</taxon>
        <taxon>eudicotyledons</taxon>
        <taxon>Gunneridae</taxon>
        <taxon>Pentapetalae</taxon>
        <taxon>rosids</taxon>
        <taxon>fabids</taxon>
        <taxon>Malpighiales</taxon>
        <taxon>Rhizophoraceae</taxon>
        <taxon>Rhizophora</taxon>
    </lineage>
</organism>
<evidence type="ECO:0000256" key="2">
    <source>
        <dbReference type="SAM" id="MobiDB-lite"/>
    </source>
</evidence>
<dbReference type="GO" id="GO:0040008">
    <property type="term" value="P:regulation of growth"/>
    <property type="evidence" value="ECO:0007669"/>
    <property type="project" value="InterPro"/>
</dbReference>
<dbReference type="EMBL" id="GGEC01047332">
    <property type="protein sequence ID" value="MBX27816.1"/>
    <property type="molecule type" value="Transcribed_RNA"/>
</dbReference>
<keyword evidence="3" id="KW-1133">Transmembrane helix</keyword>
<evidence type="ECO:0008006" key="5">
    <source>
        <dbReference type="Google" id="ProtNLM"/>
    </source>
</evidence>